<gene>
    <name evidence="1" type="ORF">LCGC14_0141400</name>
</gene>
<reference evidence="1" key="1">
    <citation type="journal article" date="2015" name="Nature">
        <title>Complex archaea that bridge the gap between prokaryotes and eukaryotes.</title>
        <authorList>
            <person name="Spang A."/>
            <person name="Saw J.H."/>
            <person name="Jorgensen S.L."/>
            <person name="Zaremba-Niedzwiedzka K."/>
            <person name="Martijn J."/>
            <person name="Lind A.E."/>
            <person name="van Eijk R."/>
            <person name="Schleper C."/>
            <person name="Guy L."/>
            <person name="Ettema T.J."/>
        </authorList>
    </citation>
    <scope>NUCLEOTIDE SEQUENCE</scope>
</reference>
<comment type="caution">
    <text evidence="1">The sequence shown here is derived from an EMBL/GenBank/DDBJ whole genome shotgun (WGS) entry which is preliminary data.</text>
</comment>
<evidence type="ECO:0008006" key="2">
    <source>
        <dbReference type="Google" id="ProtNLM"/>
    </source>
</evidence>
<accession>A0A0F9V4I9</accession>
<protein>
    <recommendedName>
        <fullName evidence="2">DUF5678 domain-containing protein</fullName>
    </recommendedName>
</protein>
<dbReference type="EMBL" id="LAZR01000049">
    <property type="protein sequence ID" value="KKN98899.1"/>
    <property type="molecule type" value="Genomic_DNA"/>
</dbReference>
<name>A0A0F9V4I9_9ZZZZ</name>
<proteinExistence type="predicted"/>
<evidence type="ECO:0000313" key="1">
    <source>
        <dbReference type="EMBL" id="KKN98899.1"/>
    </source>
</evidence>
<sequence length="95" mass="10961">MCLAKGRETPESVRRLKIDTLKVELEYFEQHRKEWCKHHLGKVAVISGTILHGFYDTCEAALEVGYDKCGVDQPFLIKEVRIKDKVVLITRLLGF</sequence>
<organism evidence="1">
    <name type="scientific">marine sediment metagenome</name>
    <dbReference type="NCBI Taxonomy" id="412755"/>
    <lineage>
        <taxon>unclassified sequences</taxon>
        <taxon>metagenomes</taxon>
        <taxon>ecological metagenomes</taxon>
    </lineage>
</organism>
<dbReference type="AlphaFoldDB" id="A0A0F9V4I9"/>